<accession>A0A9Q1C4S8</accession>
<dbReference type="EMBL" id="JAIZAY010000008">
    <property type="protein sequence ID" value="KAJ8037911.1"/>
    <property type="molecule type" value="Genomic_DNA"/>
</dbReference>
<feature type="region of interest" description="Disordered" evidence="1">
    <location>
        <begin position="47"/>
        <end position="93"/>
    </location>
</feature>
<feature type="compositionally biased region" description="Polar residues" evidence="1">
    <location>
        <begin position="47"/>
        <end position="57"/>
    </location>
</feature>
<evidence type="ECO:0000313" key="3">
    <source>
        <dbReference type="Proteomes" id="UP001152320"/>
    </source>
</evidence>
<feature type="compositionally biased region" description="Polar residues" evidence="1">
    <location>
        <begin position="84"/>
        <end position="93"/>
    </location>
</feature>
<name>A0A9Q1C4S8_HOLLE</name>
<reference evidence="2" key="1">
    <citation type="submission" date="2021-10" db="EMBL/GenBank/DDBJ databases">
        <title>Tropical sea cucumber genome reveals ecological adaptation and Cuvierian tubules defense mechanism.</title>
        <authorList>
            <person name="Chen T."/>
        </authorList>
    </citation>
    <scope>NUCLEOTIDE SEQUENCE</scope>
    <source>
        <strain evidence="2">Nanhai2018</strain>
        <tissue evidence="2">Muscle</tissue>
    </source>
</reference>
<dbReference type="Proteomes" id="UP001152320">
    <property type="component" value="Chromosome 8"/>
</dbReference>
<gene>
    <name evidence="2" type="ORF">HOLleu_18853</name>
</gene>
<organism evidence="2 3">
    <name type="scientific">Holothuria leucospilota</name>
    <name type="common">Black long sea cucumber</name>
    <name type="synonym">Mertensiothuria leucospilota</name>
    <dbReference type="NCBI Taxonomy" id="206669"/>
    <lineage>
        <taxon>Eukaryota</taxon>
        <taxon>Metazoa</taxon>
        <taxon>Echinodermata</taxon>
        <taxon>Eleutherozoa</taxon>
        <taxon>Echinozoa</taxon>
        <taxon>Holothuroidea</taxon>
        <taxon>Aspidochirotacea</taxon>
        <taxon>Aspidochirotida</taxon>
        <taxon>Holothuriidae</taxon>
        <taxon>Holothuria</taxon>
    </lineage>
</organism>
<proteinExistence type="predicted"/>
<evidence type="ECO:0000313" key="2">
    <source>
        <dbReference type="EMBL" id="KAJ8037911.1"/>
    </source>
</evidence>
<keyword evidence="3" id="KW-1185">Reference proteome</keyword>
<evidence type="ECO:0000256" key="1">
    <source>
        <dbReference type="SAM" id="MobiDB-lite"/>
    </source>
</evidence>
<protein>
    <submittedName>
        <fullName evidence="2">Uncharacterized protein</fullName>
    </submittedName>
</protein>
<dbReference type="AlphaFoldDB" id="A0A9Q1C4S8"/>
<comment type="caution">
    <text evidence="2">The sequence shown here is derived from an EMBL/GenBank/DDBJ whole genome shotgun (WGS) entry which is preliminary data.</text>
</comment>
<sequence>MMKDLEEQHEATLVVKAPKQKFQQCFPRMGFLPSNLTAAQQRYRNAGWSSTRFSQPQRRGPFLVPPRYMRQYSSKRGPMAKKSAYQTKRPTKQ</sequence>